<dbReference type="Proteomes" id="UP000178783">
    <property type="component" value="Unassembled WGS sequence"/>
</dbReference>
<evidence type="ECO:0000313" key="3">
    <source>
        <dbReference type="EMBL" id="OGF24209.1"/>
    </source>
</evidence>
<reference evidence="3 4" key="1">
    <citation type="journal article" date="2016" name="Nat. Commun.">
        <title>Thousands of microbial genomes shed light on interconnected biogeochemical processes in an aquifer system.</title>
        <authorList>
            <person name="Anantharaman K."/>
            <person name="Brown C.T."/>
            <person name="Hug L.A."/>
            <person name="Sharon I."/>
            <person name="Castelle C.J."/>
            <person name="Probst A.J."/>
            <person name="Thomas B.C."/>
            <person name="Singh A."/>
            <person name="Wilkins M.J."/>
            <person name="Karaoz U."/>
            <person name="Brodie E.L."/>
            <person name="Williams K.H."/>
            <person name="Hubbard S.S."/>
            <person name="Banfield J.F."/>
        </authorList>
    </citation>
    <scope>NUCLEOTIDE SEQUENCE [LARGE SCALE GENOMIC DNA]</scope>
</reference>
<dbReference type="PANTHER" id="PTHR42897:SF2">
    <property type="entry name" value="PYRUVATE SYNTHASE SUBUNIT PORB"/>
    <property type="match status" value="1"/>
</dbReference>
<keyword evidence="3" id="KW-0670">Pyruvate</keyword>
<dbReference type="STRING" id="1797989.A3H66_03415"/>
<dbReference type="GO" id="GO:0016491">
    <property type="term" value="F:oxidoreductase activity"/>
    <property type="evidence" value="ECO:0007669"/>
    <property type="project" value="UniProtKB-KW"/>
</dbReference>
<dbReference type="InterPro" id="IPR011766">
    <property type="entry name" value="TPP_enzyme_TPP-bd"/>
</dbReference>
<organism evidence="3 4">
    <name type="scientific">Candidatus Falkowbacteria bacterium RIFCSPLOWO2_02_FULL_45_21</name>
    <dbReference type="NCBI Taxonomy" id="1797989"/>
    <lineage>
        <taxon>Bacteria</taxon>
        <taxon>Candidatus Falkowiibacteriota</taxon>
    </lineage>
</organism>
<dbReference type="CDD" id="cd03376">
    <property type="entry name" value="TPP_PFOR_porB_like"/>
    <property type="match status" value="1"/>
</dbReference>
<dbReference type="Pfam" id="PF02775">
    <property type="entry name" value="TPP_enzyme_C"/>
    <property type="match status" value="1"/>
</dbReference>
<dbReference type="SUPFAM" id="SSF52518">
    <property type="entry name" value="Thiamin diphosphate-binding fold (THDP-binding)"/>
    <property type="match status" value="1"/>
</dbReference>
<evidence type="ECO:0000259" key="2">
    <source>
        <dbReference type="Pfam" id="PF02775"/>
    </source>
</evidence>
<dbReference type="InterPro" id="IPR051479">
    <property type="entry name" value="PorB-like"/>
</dbReference>
<name>A0A1F5SC31_9BACT</name>
<evidence type="ECO:0000313" key="4">
    <source>
        <dbReference type="Proteomes" id="UP000178783"/>
    </source>
</evidence>
<dbReference type="AlphaFoldDB" id="A0A1F5SC31"/>
<dbReference type="PANTHER" id="PTHR42897">
    <property type="entry name" value="PYRUVATE SYNTHASE SUBUNIT PORB"/>
    <property type="match status" value="1"/>
</dbReference>
<feature type="domain" description="Thiamine pyrophosphate enzyme TPP-binding" evidence="2">
    <location>
        <begin position="51"/>
        <end position="222"/>
    </location>
</feature>
<gene>
    <name evidence="3" type="ORF">A3H66_03415</name>
</gene>
<dbReference type="InterPro" id="IPR029061">
    <property type="entry name" value="THDP-binding"/>
</dbReference>
<keyword evidence="1" id="KW-0560">Oxidoreductase</keyword>
<dbReference type="EMBL" id="MFFW01000032">
    <property type="protein sequence ID" value="OGF24209.1"/>
    <property type="molecule type" value="Genomic_DNA"/>
</dbReference>
<protein>
    <submittedName>
        <fullName evidence="3">Pyruvate ferredoxin oxidoreductase</fullName>
    </submittedName>
</protein>
<evidence type="ECO:0000256" key="1">
    <source>
        <dbReference type="ARBA" id="ARBA00023002"/>
    </source>
</evidence>
<comment type="caution">
    <text evidence="3">The sequence shown here is derived from an EMBL/GenBank/DDBJ whole genome shotgun (WGS) entry which is preliminary data.</text>
</comment>
<proteinExistence type="predicted"/>
<dbReference type="Gene3D" id="3.40.50.970">
    <property type="match status" value="2"/>
</dbReference>
<sequence>MPNITINKTTPAPPKTLLSPGHRACAGCGQMIAARLVADALGPNTIIANATGCLEVVTTAYPESSWGLPWIHSLFENAASVASGISAALIYKSKIENRKSKIFVVAQGGDGGTFDIGFGLISGMWERGENILYVCYDNEGYMNTGAQASAATPWAANTTTTPAGASPDLIGIGSHFMKKDMLAIALAHGLKYVAQTTVAYPLDIIKKVKKAAATAGPSYLQILVPCIPGWKIEPNQTIELAKLAALTGIYPVVGYINGQLTDSLKRPAEYPPVENYLKPQGRFKHLFRDERGKKQIAYIQSLADENARKHNL</sequence>
<accession>A0A1F5SC31</accession>
<dbReference type="GO" id="GO:0030976">
    <property type="term" value="F:thiamine pyrophosphate binding"/>
    <property type="evidence" value="ECO:0007669"/>
    <property type="project" value="InterPro"/>
</dbReference>